<organism evidence="3 4">
    <name type="scientific">Eruca vesicaria subsp. sativa</name>
    <name type="common">Garden rocket</name>
    <name type="synonym">Eruca sativa</name>
    <dbReference type="NCBI Taxonomy" id="29727"/>
    <lineage>
        <taxon>Eukaryota</taxon>
        <taxon>Viridiplantae</taxon>
        <taxon>Streptophyta</taxon>
        <taxon>Embryophyta</taxon>
        <taxon>Tracheophyta</taxon>
        <taxon>Spermatophyta</taxon>
        <taxon>Magnoliopsida</taxon>
        <taxon>eudicotyledons</taxon>
        <taxon>Gunneridae</taxon>
        <taxon>Pentapetalae</taxon>
        <taxon>rosids</taxon>
        <taxon>malvids</taxon>
        <taxon>Brassicales</taxon>
        <taxon>Brassicaceae</taxon>
        <taxon>Brassiceae</taxon>
        <taxon>Eruca</taxon>
    </lineage>
</organism>
<dbReference type="AlphaFoldDB" id="A0ABC8KV97"/>
<sequence>MTNFSRSWKHDQVFISFRGKTQRNNLVSNLKKELKSSNINVFIDEDETRGRRTTTLFETIRESGVALILLSKKYSDSYWCLDELVEIKKQMETGYLIAFPVFYEVEADKVKSQTGCFGNTLLKTEDYVRNKVDRGSDKSILETEARIWGWRQALVYIGGSLGFSHIKGPEGPLISNIVAKLKEMLEEISYRRDELFIIEKFLMHPQKAAVTSLLQALNINKTDLEDLITRPFSQTRGSASTDHLLFLDLISLKNPGLGQRLRECGQAGMVFLVLLGSVDIYDEDFNFKPLLLSKKPRLFPGNKLIVSSQEIQNQTYDSPVQVISSADVLAMAESNDNTPNRLGEDKNSDCSLTCFSFLCNIMKRCAMMINPPPPRVFISFGEKQLEKTLVSSLKTEFESYEIPVYVENETKERIKESKVAIVVFSANYPESPQCLDELVEIKKLMDAGEIHPFPIFYKPEDVPRLANSVKELKGCFLNRLLKIEQEVRETVNRNNVNSILDTEARIWEWRQAIKFISSKPGLSNENSSDPVFFTDVVTKVKALFEFKDRPKKASYNFTNKVIERKPIMHQQKTATSIPTVKSLDDDDLFYSLPACLEALNFDITDFDGFTEMDNRLISLSLKRHINLVCLHLGSLETMVKFQCSKSFEFLRKSFAPNHPAISRIEEPSRVLAIESNQTQQWFDNRLIVSSQNQQNHHFQIQNHNDTTSEANMF</sequence>
<dbReference type="PANTHER" id="PTHR32009:SF85">
    <property type="entry name" value="TIR DOMAIN-CONTAINING PROTEIN"/>
    <property type="match status" value="1"/>
</dbReference>
<accession>A0ABC8KV97</accession>
<feature type="domain" description="TIR" evidence="2">
    <location>
        <begin position="363"/>
        <end position="491"/>
    </location>
</feature>
<keyword evidence="4" id="KW-1185">Reference proteome</keyword>
<dbReference type="FunFam" id="3.40.50.10140:FF:000007">
    <property type="entry name" value="Disease resistance protein (TIR-NBS-LRR class)"/>
    <property type="match status" value="1"/>
</dbReference>
<dbReference type="PROSITE" id="PS50104">
    <property type="entry name" value="TIR"/>
    <property type="match status" value="2"/>
</dbReference>
<dbReference type="InterPro" id="IPR035897">
    <property type="entry name" value="Toll_tir_struct_dom_sf"/>
</dbReference>
<dbReference type="SUPFAM" id="SSF52200">
    <property type="entry name" value="Toll/Interleukin receptor TIR domain"/>
    <property type="match status" value="2"/>
</dbReference>
<evidence type="ECO:0000256" key="1">
    <source>
        <dbReference type="ARBA" id="ARBA00023027"/>
    </source>
</evidence>
<evidence type="ECO:0000259" key="2">
    <source>
        <dbReference type="PROSITE" id="PS50104"/>
    </source>
</evidence>
<proteinExistence type="predicted"/>
<dbReference type="PANTHER" id="PTHR32009">
    <property type="entry name" value="TMV RESISTANCE PROTEIN N-LIKE"/>
    <property type="match status" value="1"/>
</dbReference>
<dbReference type="Proteomes" id="UP001642260">
    <property type="component" value="Unassembled WGS sequence"/>
</dbReference>
<evidence type="ECO:0000313" key="4">
    <source>
        <dbReference type="Proteomes" id="UP001642260"/>
    </source>
</evidence>
<dbReference type="EMBL" id="CAKOAT010278488">
    <property type="protein sequence ID" value="CAH8360148.1"/>
    <property type="molecule type" value="Genomic_DNA"/>
</dbReference>
<feature type="domain" description="TIR" evidence="2">
    <location>
        <begin position="9"/>
        <end position="185"/>
    </location>
</feature>
<dbReference type="Pfam" id="PF01582">
    <property type="entry name" value="TIR"/>
    <property type="match status" value="2"/>
</dbReference>
<dbReference type="Gene3D" id="3.40.50.10140">
    <property type="entry name" value="Toll/interleukin-1 receptor homology (TIR) domain"/>
    <property type="match status" value="2"/>
</dbReference>
<reference evidence="3 4" key="1">
    <citation type="submission" date="2022-03" db="EMBL/GenBank/DDBJ databases">
        <authorList>
            <person name="Macdonald S."/>
            <person name="Ahmed S."/>
            <person name="Newling K."/>
        </authorList>
    </citation>
    <scope>NUCLEOTIDE SEQUENCE [LARGE SCALE GENOMIC DNA]</scope>
</reference>
<protein>
    <recommendedName>
        <fullName evidence="2">TIR domain-containing protein</fullName>
    </recommendedName>
</protein>
<dbReference type="InterPro" id="IPR000157">
    <property type="entry name" value="TIR_dom"/>
</dbReference>
<dbReference type="SMART" id="SM00255">
    <property type="entry name" value="TIR"/>
    <property type="match status" value="2"/>
</dbReference>
<evidence type="ECO:0000313" key="3">
    <source>
        <dbReference type="EMBL" id="CAH8360148.1"/>
    </source>
</evidence>
<name>A0ABC8KV97_ERUVS</name>
<keyword evidence="1" id="KW-0520">NAD</keyword>
<gene>
    <name evidence="3" type="ORF">ERUC_LOCUS25904</name>
</gene>
<comment type="caution">
    <text evidence="3">The sequence shown here is derived from an EMBL/GenBank/DDBJ whole genome shotgun (WGS) entry which is preliminary data.</text>
</comment>